<feature type="region of interest" description="Disordered" evidence="1">
    <location>
        <begin position="1"/>
        <end position="96"/>
    </location>
</feature>
<proteinExistence type="predicted"/>
<organism evidence="2 3">
    <name type="scientific">Gryllus longicercus</name>
    <dbReference type="NCBI Taxonomy" id="2509291"/>
    <lineage>
        <taxon>Eukaryota</taxon>
        <taxon>Metazoa</taxon>
        <taxon>Ecdysozoa</taxon>
        <taxon>Arthropoda</taxon>
        <taxon>Hexapoda</taxon>
        <taxon>Insecta</taxon>
        <taxon>Pterygota</taxon>
        <taxon>Neoptera</taxon>
        <taxon>Polyneoptera</taxon>
        <taxon>Orthoptera</taxon>
        <taxon>Ensifera</taxon>
        <taxon>Gryllidea</taxon>
        <taxon>Grylloidea</taxon>
        <taxon>Gryllidae</taxon>
        <taxon>Gryllinae</taxon>
        <taxon>Gryllus</taxon>
    </lineage>
</organism>
<feature type="region of interest" description="Disordered" evidence="1">
    <location>
        <begin position="113"/>
        <end position="134"/>
    </location>
</feature>
<dbReference type="Proteomes" id="UP001378592">
    <property type="component" value="Unassembled WGS sequence"/>
</dbReference>
<feature type="compositionally biased region" description="Basic and acidic residues" evidence="1">
    <location>
        <begin position="45"/>
        <end position="71"/>
    </location>
</feature>
<dbReference type="AlphaFoldDB" id="A0AAN9VYR7"/>
<gene>
    <name evidence="2" type="ORF">R5R35_007039</name>
</gene>
<sequence length="134" mass="14810">MVRKSLTQSADVLNENPPQPVMLDVDPDEGKEQGEGLKGSPSGLLREENMKRASLEQKIEKRMSKFEERRASRLSGQGLATGRASKGAKVSKDRSAKDKAKVVVGVVCARQPARPTQLQPPRRPRISLARYYTP</sequence>
<accession>A0AAN9VYR7</accession>
<name>A0AAN9VYR7_9ORTH</name>
<reference evidence="2 3" key="1">
    <citation type="submission" date="2024-03" db="EMBL/GenBank/DDBJ databases">
        <title>The genome assembly and annotation of the cricket Gryllus longicercus Weissman &amp; Gray.</title>
        <authorList>
            <person name="Szrajer S."/>
            <person name="Gray D."/>
            <person name="Ylla G."/>
        </authorList>
    </citation>
    <scope>NUCLEOTIDE SEQUENCE [LARGE SCALE GENOMIC DNA]</scope>
    <source>
        <strain evidence="2">DAG 2021-001</strain>
        <tissue evidence="2">Whole body minus gut</tissue>
    </source>
</reference>
<evidence type="ECO:0000313" key="3">
    <source>
        <dbReference type="Proteomes" id="UP001378592"/>
    </source>
</evidence>
<feature type="compositionally biased region" description="Polar residues" evidence="1">
    <location>
        <begin position="1"/>
        <end position="11"/>
    </location>
</feature>
<keyword evidence="3" id="KW-1185">Reference proteome</keyword>
<comment type="caution">
    <text evidence="2">The sequence shown here is derived from an EMBL/GenBank/DDBJ whole genome shotgun (WGS) entry which is preliminary data.</text>
</comment>
<evidence type="ECO:0000313" key="2">
    <source>
        <dbReference type="EMBL" id="KAK7872436.1"/>
    </source>
</evidence>
<dbReference type="EMBL" id="JAZDUA010000025">
    <property type="protein sequence ID" value="KAK7872436.1"/>
    <property type="molecule type" value="Genomic_DNA"/>
</dbReference>
<protein>
    <submittedName>
        <fullName evidence="2">Uncharacterized protein</fullName>
    </submittedName>
</protein>
<evidence type="ECO:0000256" key="1">
    <source>
        <dbReference type="SAM" id="MobiDB-lite"/>
    </source>
</evidence>